<accession>A0A0D2P780</accession>
<dbReference type="Proteomes" id="UP000054270">
    <property type="component" value="Unassembled WGS sequence"/>
</dbReference>
<evidence type="ECO:0000313" key="2">
    <source>
        <dbReference type="Proteomes" id="UP000054270"/>
    </source>
</evidence>
<protein>
    <submittedName>
        <fullName evidence="1">Uncharacterized protein</fullName>
    </submittedName>
</protein>
<dbReference type="EMBL" id="KN817526">
    <property type="protein sequence ID" value="KJA26814.1"/>
    <property type="molecule type" value="Genomic_DNA"/>
</dbReference>
<reference evidence="2" key="1">
    <citation type="submission" date="2014-04" db="EMBL/GenBank/DDBJ databases">
        <title>Evolutionary Origins and Diversification of the Mycorrhizal Mutualists.</title>
        <authorList>
            <consortium name="DOE Joint Genome Institute"/>
            <consortium name="Mycorrhizal Genomics Consortium"/>
            <person name="Kohler A."/>
            <person name="Kuo A."/>
            <person name="Nagy L.G."/>
            <person name="Floudas D."/>
            <person name="Copeland A."/>
            <person name="Barry K.W."/>
            <person name="Cichocki N."/>
            <person name="Veneault-Fourrey C."/>
            <person name="LaButti K."/>
            <person name="Lindquist E.A."/>
            <person name="Lipzen A."/>
            <person name="Lundell T."/>
            <person name="Morin E."/>
            <person name="Murat C."/>
            <person name="Riley R."/>
            <person name="Ohm R."/>
            <person name="Sun H."/>
            <person name="Tunlid A."/>
            <person name="Henrissat B."/>
            <person name="Grigoriev I.V."/>
            <person name="Hibbett D.S."/>
            <person name="Martin F."/>
        </authorList>
    </citation>
    <scope>NUCLEOTIDE SEQUENCE [LARGE SCALE GENOMIC DNA]</scope>
    <source>
        <strain evidence="2">FD-334 SS-4</strain>
    </source>
</reference>
<organism evidence="1 2">
    <name type="scientific">Hypholoma sublateritium (strain FD-334 SS-4)</name>
    <dbReference type="NCBI Taxonomy" id="945553"/>
    <lineage>
        <taxon>Eukaryota</taxon>
        <taxon>Fungi</taxon>
        <taxon>Dikarya</taxon>
        <taxon>Basidiomycota</taxon>
        <taxon>Agaricomycotina</taxon>
        <taxon>Agaricomycetes</taxon>
        <taxon>Agaricomycetidae</taxon>
        <taxon>Agaricales</taxon>
        <taxon>Agaricineae</taxon>
        <taxon>Strophariaceae</taxon>
        <taxon>Hypholoma</taxon>
    </lineage>
</organism>
<dbReference type="AlphaFoldDB" id="A0A0D2P780"/>
<sequence length="162" mass="18796">MCCARCTPQTWPRTMLGVRITARAITAPRLRFSSRHDHPTSRYRTPTAHSEAFRDHLRCASHQNQLMAVILCNNKISTHLAKIRTFHAHRTVFVWISHHFLTFQEFQNTLIESSNVVHAFLAYQFPLRKCGVLAKKLCTRKVHVEKILHAHADLDGLVWHIL</sequence>
<gene>
    <name evidence="1" type="ORF">HYPSUDRAFT_1032038</name>
</gene>
<name>A0A0D2P780_HYPSF</name>
<proteinExistence type="predicted"/>
<evidence type="ECO:0000313" key="1">
    <source>
        <dbReference type="EMBL" id="KJA26814.1"/>
    </source>
</evidence>
<keyword evidence="2" id="KW-1185">Reference proteome</keyword>